<evidence type="ECO:0000256" key="2">
    <source>
        <dbReference type="ARBA" id="ARBA00023235"/>
    </source>
</evidence>
<organism evidence="3 4">
    <name type="scientific">Myriangium duriaei CBS 260.36</name>
    <dbReference type="NCBI Taxonomy" id="1168546"/>
    <lineage>
        <taxon>Eukaryota</taxon>
        <taxon>Fungi</taxon>
        <taxon>Dikarya</taxon>
        <taxon>Ascomycota</taxon>
        <taxon>Pezizomycotina</taxon>
        <taxon>Dothideomycetes</taxon>
        <taxon>Dothideomycetidae</taxon>
        <taxon>Myriangiales</taxon>
        <taxon>Myriangiaceae</taxon>
        <taxon>Myriangium</taxon>
    </lineage>
</organism>
<dbReference type="InterPro" id="IPR013078">
    <property type="entry name" value="His_Pase_superF_clade-1"/>
</dbReference>
<dbReference type="InterPro" id="IPR050275">
    <property type="entry name" value="PGM_Phosphatase"/>
</dbReference>
<dbReference type="OrthoDB" id="496981at2759"/>
<dbReference type="GO" id="GO:0016791">
    <property type="term" value="F:phosphatase activity"/>
    <property type="evidence" value="ECO:0007669"/>
    <property type="project" value="TreeGrafter"/>
</dbReference>
<dbReference type="InterPro" id="IPR029033">
    <property type="entry name" value="His_PPase_superfam"/>
</dbReference>
<dbReference type="SMART" id="SM00855">
    <property type="entry name" value="PGAM"/>
    <property type="match status" value="1"/>
</dbReference>
<keyword evidence="1" id="KW-0324">Glycolysis</keyword>
<sequence length="277" mass="30781">MGRTFQYETVTGFFLQDQSDTDPATFDYTNNFGLVPPPSWPAFASRIDALNAAAPQGTSYRVLFLGRHGEGWHNVAESRYGTPAWDAHYSLLDEHDGMRFLDADLTDRGKAQAGELARGTFAHALAEGLPAPEVYLCSPLNRCLETCSLTFSGLELPKERPFRPVIKELLREVIGEHTCDKRSSRSRIATNWPAFEIEGGLTEEDPFWRPDVRETDPEMDVRLKGFLDGVFETCDATYISLTTHSGAIGGFLRVLGHRPFPPRTGSVMPVVVKVAEV</sequence>
<dbReference type="InterPro" id="IPR001345">
    <property type="entry name" value="PG/BPGM_mutase_AS"/>
</dbReference>
<comment type="caution">
    <text evidence="3">The sequence shown here is derived from an EMBL/GenBank/DDBJ whole genome shotgun (WGS) entry which is preliminary data.</text>
</comment>
<evidence type="ECO:0000313" key="3">
    <source>
        <dbReference type="EMBL" id="KAF2157691.1"/>
    </source>
</evidence>
<protein>
    <submittedName>
        <fullName evidence="3">Phosphoglycerate mutase family protein</fullName>
    </submittedName>
</protein>
<keyword evidence="4" id="KW-1185">Reference proteome</keyword>
<proteinExistence type="predicted"/>
<dbReference type="GO" id="GO:0005737">
    <property type="term" value="C:cytoplasm"/>
    <property type="evidence" value="ECO:0007669"/>
    <property type="project" value="TreeGrafter"/>
</dbReference>
<dbReference type="AlphaFoldDB" id="A0A9P4MSM7"/>
<dbReference type="CDD" id="cd07040">
    <property type="entry name" value="HP"/>
    <property type="match status" value="1"/>
</dbReference>
<dbReference type="PANTHER" id="PTHR48100:SF1">
    <property type="entry name" value="HISTIDINE PHOSPHATASE FAMILY PROTEIN-RELATED"/>
    <property type="match status" value="1"/>
</dbReference>
<dbReference type="Gene3D" id="3.40.50.1240">
    <property type="entry name" value="Phosphoglycerate mutase-like"/>
    <property type="match status" value="1"/>
</dbReference>
<gene>
    <name evidence="3" type="ORF">K461DRAFT_284221</name>
</gene>
<reference evidence="3" key="1">
    <citation type="journal article" date="2020" name="Stud. Mycol.">
        <title>101 Dothideomycetes genomes: a test case for predicting lifestyles and emergence of pathogens.</title>
        <authorList>
            <person name="Haridas S."/>
            <person name="Albert R."/>
            <person name="Binder M."/>
            <person name="Bloem J."/>
            <person name="Labutti K."/>
            <person name="Salamov A."/>
            <person name="Andreopoulos B."/>
            <person name="Baker S."/>
            <person name="Barry K."/>
            <person name="Bills G."/>
            <person name="Bluhm B."/>
            <person name="Cannon C."/>
            <person name="Castanera R."/>
            <person name="Culley D."/>
            <person name="Daum C."/>
            <person name="Ezra D."/>
            <person name="Gonzalez J."/>
            <person name="Henrissat B."/>
            <person name="Kuo A."/>
            <person name="Liang C."/>
            <person name="Lipzen A."/>
            <person name="Lutzoni F."/>
            <person name="Magnuson J."/>
            <person name="Mondo S."/>
            <person name="Nolan M."/>
            <person name="Ohm R."/>
            <person name="Pangilinan J."/>
            <person name="Park H.-J."/>
            <person name="Ramirez L."/>
            <person name="Alfaro M."/>
            <person name="Sun H."/>
            <person name="Tritt A."/>
            <person name="Yoshinaga Y."/>
            <person name="Zwiers L.-H."/>
            <person name="Turgeon B."/>
            <person name="Goodwin S."/>
            <person name="Spatafora J."/>
            <person name="Crous P."/>
            <person name="Grigoriev I."/>
        </authorList>
    </citation>
    <scope>NUCLEOTIDE SEQUENCE</scope>
    <source>
        <strain evidence="3">CBS 260.36</strain>
    </source>
</reference>
<dbReference type="PROSITE" id="PS00175">
    <property type="entry name" value="PG_MUTASE"/>
    <property type="match status" value="1"/>
</dbReference>
<dbReference type="Proteomes" id="UP000799439">
    <property type="component" value="Unassembled WGS sequence"/>
</dbReference>
<dbReference type="EMBL" id="ML996081">
    <property type="protein sequence ID" value="KAF2157691.1"/>
    <property type="molecule type" value="Genomic_DNA"/>
</dbReference>
<dbReference type="SUPFAM" id="SSF53254">
    <property type="entry name" value="Phosphoglycerate mutase-like"/>
    <property type="match status" value="1"/>
</dbReference>
<evidence type="ECO:0000256" key="1">
    <source>
        <dbReference type="ARBA" id="ARBA00023152"/>
    </source>
</evidence>
<keyword evidence="2" id="KW-0413">Isomerase</keyword>
<accession>A0A9P4MSM7</accession>
<name>A0A9P4MSM7_9PEZI</name>
<dbReference type="Pfam" id="PF00300">
    <property type="entry name" value="His_Phos_1"/>
    <property type="match status" value="1"/>
</dbReference>
<dbReference type="PANTHER" id="PTHR48100">
    <property type="entry name" value="BROAD-SPECIFICITY PHOSPHATASE YOR283W-RELATED"/>
    <property type="match status" value="1"/>
</dbReference>
<evidence type="ECO:0000313" key="4">
    <source>
        <dbReference type="Proteomes" id="UP000799439"/>
    </source>
</evidence>